<name>A0ABU0ZC66_9ACTN</name>
<dbReference type="Proteomes" id="UP001230908">
    <property type="component" value="Unassembled WGS sequence"/>
</dbReference>
<dbReference type="RefSeq" id="WP_308711935.1">
    <property type="nucleotide sequence ID" value="NZ_JAVHUY010000007.1"/>
</dbReference>
<keyword evidence="3" id="KW-1185">Reference proteome</keyword>
<dbReference type="EMBL" id="JAVHUY010000007">
    <property type="protein sequence ID" value="MDQ7904664.1"/>
    <property type="molecule type" value="Genomic_DNA"/>
</dbReference>
<protein>
    <submittedName>
        <fullName evidence="2">Uncharacterized protein</fullName>
    </submittedName>
</protein>
<evidence type="ECO:0000313" key="3">
    <source>
        <dbReference type="Proteomes" id="UP001230908"/>
    </source>
</evidence>
<keyword evidence="1" id="KW-0732">Signal</keyword>
<feature type="chain" id="PRO_5047454129" evidence="1">
    <location>
        <begin position="26"/>
        <end position="42"/>
    </location>
</feature>
<gene>
    <name evidence="2" type="ORF">RB614_09040</name>
</gene>
<accession>A0ABU0ZC66</accession>
<evidence type="ECO:0000313" key="2">
    <source>
        <dbReference type="EMBL" id="MDQ7904664.1"/>
    </source>
</evidence>
<proteinExistence type="predicted"/>
<reference evidence="2 3" key="1">
    <citation type="submission" date="2023-08" db="EMBL/GenBank/DDBJ databases">
        <title>Phytohabitans sansha sp. nov., isolated from marine sediment.</title>
        <authorList>
            <person name="Zhao Y."/>
            <person name="Yi K."/>
        </authorList>
    </citation>
    <scope>NUCLEOTIDE SEQUENCE [LARGE SCALE GENOMIC DNA]</scope>
    <source>
        <strain evidence="2 3">ZYX-F-186</strain>
    </source>
</reference>
<sequence>MNRNCLSTLSIVAVAVAMLPAGAAAAPTAADPPPAVMPAAGE</sequence>
<organism evidence="2 3">
    <name type="scientific">Phytohabitans maris</name>
    <dbReference type="NCBI Taxonomy" id="3071409"/>
    <lineage>
        <taxon>Bacteria</taxon>
        <taxon>Bacillati</taxon>
        <taxon>Actinomycetota</taxon>
        <taxon>Actinomycetes</taxon>
        <taxon>Micromonosporales</taxon>
        <taxon>Micromonosporaceae</taxon>
    </lineage>
</organism>
<comment type="caution">
    <text evidence="2">The sequence shown here is derived from an EMBL/GenBank/DDBJ whole genome shotgun (WGS) entry which is preliminary data.</text>
</comment>
<evidence type="ECO:0000256" key="1">
    <source>
        <dbReference type="SAM" id="SignalP"/>
    </source>
</evidence>
<feature type="signal peptide" evidence="1">
    <location>
        <begin position="1"/>
        <end position="25"/>
    </location>
</feature>